<dbReference type="Proteomes" id="UP001500956">
    <property type="component" value="Unassembled WGS sequence"/>
</dbReference>
<dbReference type="PANTHER" id="PTHR30055">
    <property type="entry name" value="HTH-TYPE TRANSCRIPTIONAL REGULATOR RUTR"/>
    <property type="match status" value="1"/>
</dbReference>
<dbReference type="RefSeq" id="WP_172152681.1">
    <property type="nucleotide sequence ID" value="NZ_BAABID010000018.1"/>
</dbReference>
<keyword evidence="7" id="KW-1185">Reference proteome</keyword>
<dbReference type="PROSITE" id="PS50977">
    <property type="entry name" value="HTH_TETR_2"/>
    <property type="match status" value="1"/>
</dbReference>
<dbReference type="Pfam" id="PF17754">
    <property type="entry name" value="TetR_C_14"/>
    <property type="match status" value="1"/>
</dbReference>
<evidence type="ECO:0000256" key="4">
    <source>
        <dbReference type="PROSITE-ProRule" id="PRU00335"/>
    </source>
</evidence>
<feature type="domain" description="HTH tetR-type" evidence="5">
    <location>
        <begin position="9"/>
        <end position="69"/>
    </location>
</feature>
<gene>
    <name evidence="6" type="ORF">GCM10023216_30750</name>
</gene>
<dbReference type="InterPro" id="IPR009057">
    <property type="entry name" value="Homeodomain-like_sf"/>
</dbReference>
<organism evidence="6 7">
    <name type="scientific">Isoptericola chiayiensis</name>
    <dbReference type="NCBI Taxonomy" id="579446"/>
    <lineage>
        <taxon>Bacteria</taxon>
        <taxon>Bacillati</taxon>
        <taxon>Actinomycetota</taxon>
        <taxon>Actinomycetes</taxon>
        <taxon>Micrococcales</taxon>
        <taxon>Promicromonosporaceae</taxon>
        <taxon>Isoptericola</taxon>
    </lineage>
</organism>
<dbReference type="Pfam" id="PF00440">
    <property type="entry name" value="TetR_N"/>
    <property type="match status" value="1"/>
</dbReference>
<evidence type="ECO:0000313" key="6">
    <source>
        <dbReference type="EMBL" id="GAA4735641.1"/>
    </source>
</evidence>
<evidence type="ECO:0000313" key="7">
    <source>
        <dbReference type="Proteomes" id="UP001500956"/>
    </source>
</evidence>
<feature type="DNA-binding region" description="H-T-H motif" evidence="4">
    <location>
        <begin position="32"/>
        <end position="51"/>
    </location>
</feature>
<protein>
    <submittedName>
        <fullName evidence="6">TetR/AcrR family transcriptional regulator</fullName>
    </submittedName>
</protein>
<dbReference type="InterPro" id="IPR050109">
    <property type="entry name" value="HTH-type_TetR-like_transc_reg"/>
</dbReference>
<accession>A0ABP8YQ55</accession>
<dbReference type="PROSITE" id="PS01081">
    <property type="entry name" value="HTH_TETR_1"/>
    <property type="match status" value="1"/>
</dbReference>
<keyword evidence="3" id="KW-0804">Transcription</keyword>
<proteinExistence type="predicted"/>
<dbReference type="Gene3D" id="1.10.10.60">
    <property type="entry name" value="Homeodomain-like"/>
    <property type="match status" value="1"/>
</dbReference>
<evidence type="ECO:0000256" key="3">
    <source>
        <dbReference type="ARBA" id="ARBA00023163"/>
    </source>
</evidence>
<dbReference type="PRINTS" id="PR00455">
    <property type="entry name" value="HTHTETR"/>
</dbReference>
<dbReference type="InterPro" id="IPR001647">
    <property type="entry name" value="HTH_TetR"/>
</dbReference>
<comment type="caution">
    <text evidence="6">The sequence shown here is derived from an EMBL/GenBank/DDBJ whole genome shotgun (WGS) entry which is preliminary data.</text>
</comment>
<dbReference type="InterPro" id="IPR041347">
    <property type="entry name" value="MftR_C"/>
</dbReference>
<dbReference type="PANTHER" id="PTHR30055:SF234">
    <property type="entry name" value="HTH-TYPE TRANSCRIPTIONAL REGULATOR BETI"/>
    <property type="match status" value="1"/>
</dbReference>
<dbReference type="InterPro" id="IPR023772">
    <property type="entry name" value="DNA-bd_HTH_TetR-type_CS"/>
</dbReference>
<keyword evidence="1" id="KW-0805">Transcription regulation</keyword>
<evidence type="ECO:0000259" key="5">
    <source>
        <dbReference type="PROSITE" id="PS50977"/>
    </source>
</evidence>
<keyword evidence="2 4" id="KW-0238">DNA-binding</keyword>
<sequence length="192" mass="20750">MDLRARRRTTTMRHVQSVALDLFERHGFDAVTVADVAAAAEVAERTVFRHFGTKEMLVAHDDADAAFLAQVADRATATGLLSAVRDVAARIPPGAWTGRTDPGATWRRKLHLLRSTPSLAHVLDQESGRFGDLLARVVTGSEHPPFVARARGRAVAAALTAAITAWAEGPEDDDLRDRVLEALAALESLDAR</sequence>
<evidence type="ECO:0000256" key="1">
    <source>
        <dbReference type="ARBA" id="ARBA00023015"/>
    </source>
</evidence>
<reference evidence="7" key="1">
    <citation type="journal article" date="2019" name="Int. J. Syst. Evol. Microbiol.">
        <title>The Global Catalogue of Microorganisms (GCM) 10K type strain sequencing project: providing services to taxonomists for standard genome sequencing and annotation.</title>
        <authorList>
            <consortium name="The Broad Institute Genomics Platform"/>
            <consortium name="The Broad Institute Genome Sequencing Center for Infectious Disease"/>
            <person name="Wu L."/>
            <person name="Ma J."/>
        </authorList>
    </citation>
    <scope>NUCLEOTIDE SEQUENCE [LARGE SCALE GENOMIC DNA]</scope>
    <source>
        <strain evidence="7">JCM 18063</strain>
    </source>
</reference>
<evidence type="ECO:0000256" key="2">
    <source>
        <dbReference type="ARBA" id="ARBA00023125"/>
    </source>
</evidence>
<dbReference type="EMBL" id="BAABID010000018">
    <property type="protein sequence ID" value="GAA4735641.1"/>
    <property type="molecule type" value="Genomic_DNA"/>
</dbReference>
<dbReference type="SUPFAM" id="SSF46689">
    <property type="entry name" value="Homeodomain-like"/>
    <property type="match status" value="1"/>
</dbReference>
<name>A0ABP8YQ55_9MICO</name>
<dbReference type="Gene3D" id="1.10.357.10">
    <property type="entry name" value="Tetracycline Repressor, domain 2"/>
    <property type="match status" value="1"/>
</dbReference>